<gene>
    <name evidence="1" type="ORF">GCM10017667_64170</name>
</gene>
<comment type="caution">
    <text evidence="1">The sequence shown here is derived from an EMBL/GenBank/DDBJ whole genome shotgun (WGS) entry which is preliminary data.</text>
</comment>
<dbReference type="EMBL" id="BNBE01000003">
    <property type="protein sequence ID" value="GHG20223.1"/>
    <property type="molecule type" value="Genomic_DNA"/>
</dbReference>
<protein>
    <submittedName>
        <fullName evidence="1">Uncharacterized protein</fullName>
    </submittedName>
</protein>
<proteinExistence type="predicted"/>
<name>A0A919EQT6_STRFL</name>
<reference evidence="1" key="2">
    <citation type="submission" date="2020-09" db="EMBL/GenBank/DDBJ databases">
        <authorList>
            <person name="Sun Q."/>
            <person name="Ohkuma M."/>
        </authorList>
    </citation>
    <scope>NUCLEOTIDE SEQUENCE</scope>
    <source>
        <strain evidence="1">JCM 4122</strain>
    </source>
</reference>
<keyword evidence="2" id="KW-1185">Reference proteome</keyword>
<evidence type="ECO:0000313" key="1">
    <source>
        <dbReference type="EMBL" id="GHG20223.1"/>
    </source>
</evidence>
<dbReference type="Proteomes" id="UP000632849">
    <property type="component" value="Unassembled WGS sequence"/>
</dbReference>
<organism evidence="1 2">
    <name type="scientific">Streptomyces filamentosus</name>
    <name type="common">Streptomyces roseosporus</name>
    <dbReference type="NCBI Taxonomy" id="67294"/>
    <lineage>
        <taxon>Bacteria</taxon>
        <taxon>Bacillati</taxon>
        <taxon>Actinomycetota</taxon>
        <taxon>Actinomycetes</taxon>
        <taxon>Kitasatosporales</taxon>
        <taxon>Streptomycetaceae</taxon>
        <taxon>Streptomyces</taxon>
    </lineage>
</organism>
<dbReference type="AlphaFoldDB" id="A0A919EQT6"/>
<sequence length="110" mass="11899">MGDAFWGVSLMPHTISGRTVRADRRVLLTLCNDRPDTCVPGPQVEAPISHLTALTGGGSPVRRRPSFRTDDGVALCAPRLTATVLRFSLEPRLCPVRGIFHAPARLVSVI</sequence>
<accession>A0A919EQT6</accession>
<reference evidence="1" key="1">
    <citation type="journal article" date="2014" name="Int. J. Syst. Evol. Microbiol.">
        <title>Complete genome sequence of Corynebacterium casei LMG S-19264T (=DSM 44701T), isolated from a smear-ripened cheese.</title>
        <authorList>
            <consortium name="US DOE Joint Genome Institute (JGI-PGF)"/>
            <person name="Walter F."/>
            <person name="Albersmeier A."/>
            <person name="Kalinowski J."/>
            <person name="Ruckert C."/>
        </authorList>
    </citation>
    <scope>NUCLEOTIDE SEQUENCE</scope>
    <source>
        <strain evidence="1">JCM 4122</strain>
    </source>
</reference>
<evidence type="ECO:0000313" key="2">
    <source>
        <dbReference type="Proteomes" id="UP000632849"/>
    </source>
</evidence>